<protein>
    <submittedName>
        <fullName evidence="2">Uncharacterized protein</fullName>
    </submittedName>
</protein>
<proteinExistence type="predicted"/>
<evidence type="ECO:0000313" key="2">
    <source>
        <dbReference type="EMBL" id="KAK3776404.1"/>
    </source>
</evidence>
<keyword evidence="3" id="KW-1185">Reference proteome</keyword>
<keyword evidence="1" id="KW-0732">Signal</keyword>
<evidence type="ECO:0000256" key="1">
    <source>
        <dbReference type="SAM" id="SignalP"/>
    </source>
</evidence>
<accession>A0AAE0ZVN3</accession>
<sequence>MAVVVLIFFITTLGSSICHQGLDKSEQRTIPTEFIKKLYDLTIAQQTKEDVPLELPLRLYRKKGVFSSDVKLYFHGKPEFAEARRLMNLFDNNMFATAWVTSSLLEAYHFGNAPKPSEEHLMLALNSFQVHKNKNKPFANSAMTFWPQTYDASVNYWQSSPVNLVAAFDMVSKLPLNLTMEAMKLVGLGDMAKYVKQIVESKDMYLQAFHIPPDFDDTFVNIGLGSLLFQMKEEFSNAWSLWNKLNSNVTSVFDDLKKYAYRPFSKDSLVNYIDPRSYYYMRYFLDAAAAKGQDLALVTTWIQNREELQTESLKGVQMPFNVNNVDITVCANTVFGITSAVLSGLVSPNVLEDPEIAVMATVYQTLENATNHAMTAYILSQARPAGEENFYFDDFLGNGDLTSSGKPLNRGEDRIFTTAMAVNALIYTWTEYDKSTKKSSWKAGTSDIVKQVVDGSAQWLYKHATSGHYEP</sequence>
<feature type="signal peptide" evidence="1">
    <location>
        <begin position="1"/>
        <end position="16"/>
    </location>
</feature>
<feature type="chain" id="PRO_5042297696" evidence="1">
    <location>
        <begin position="17"/>
        <end position="471"/>
    </location>
</feature>
<evidence type="ECO:0000313" key="3">
    <source>
        <dbReference type="Proteomes" id="UP001283361"/>
    </source>
</evidence>
<dbReference type="Proteomes" id="UP001283361">
    <property type="component" value="Unassembled WGS sequence"/>
</dbReference>
<reference evidence="2" key="1">
    <citation type="journal article" date="2023" name="G3 (Bethesda)">
        <title>A reference genome for the long-term kleptoplast-retaining sea slug Elysia crispata morphotype clarki.</title>
        <authorList>
            <person name="Eastman K.E."/>
            <person name="Pendleton A.L."/>
            <person name="Shaikh M.A."/>
            <person name="Suttiyut T."/>
            <person name="Ogas R."/>
            <person name="Tomko P."/>
            <person name="Gavelis G."/>
            <person name="Widhalm J.R."/>
            <person name="Wisecaver J.H."/>
        </authorList>
    </citation>
    <scope>NUCLEOTIDE SEQUENCE</scope>
    <source>
        <strain evidence="2">ECLA1</strain>
    </source>
</reference>
<name>A0AAE0ZVN3_9GAST</name>
<comment type="caution">
    <text evidence="2">The sequence shown here is derived from an EMBL/GenBank/DDBJ whole genome shotgun (WGS) entry which is preliminary data.</text>
</comment>
<dbReference type="AlphaFoldDB" id="A0AAE0ZVN3"/>
<dbReference type="EMBL" id="JAWDGP010003216">
    <property type="protein sequence ID" value="KAK3776404.1"/>
    <property type="molecule type" value="Genomic_DNA"/>
</dbReference>
<gene>
    <name evidence="2" type="ORF">RRG08_023757</name>
</gene>
<organism evidence="2 3">
    <name type="scientific">Elysia crispata</name>
    <name type="common">lettuce slug</name>
    <dbReference type="NCBI Taxonomy" id="231223"/>
    <lineage>
        <taxon>Eukaryota</taxon>
        <taxon>Metazoa</taxon>
        <taxon>Spiralia</taxon>
        <taxon>Lophotrochozoa</taxon>
        <taxon>Mollusca</taxon>
        <taxon>Gastropoda</taxon>
        <taxon>Heterobranchia</taxon>
        <taxon>Euthyneura</taxon>
        <taxon>Panpulmonata</taxon>
        <taxon>Sacoglossa</taxon>
        <taxon>Placobranchoidea</taxon>
        <taxon>Plakobranchidae</taxon>
        <taxon>Elysia</taxon>
    </lineage>
</organism>